<dbReference type="Proteomes" id="UP000476030">
    <property type="component" value="Unassembled WGS sequence"/>
</dbReference>
<dbReference type="GO" id="GO:0004674">
    <property type="term" value="F:protein serine/threonine kinase activity"/>
    <property type="evidence" value="ECO:0007669"/>
    <property type="project" value="UniProtKB-KW"/>
</dbReference>
<evidence type="ECO:0000259" key="10">
    <source>
        <dbReference type="PROSITE" id="PS50011"/>
    </source>
</evidence>
<evidence type="ECO:0000256" key="5">
    <source>
        <dbReference type="ARBA" id="ARBA00022777"/>
    </source>
</evidence>
<comment type="catalytic activity">
    <reaction evidence="7">
        <text>L-threonyl-[protein] + ATP = O-phospho-L-threonyl-[protein] + ADP + H(+)</text>
        <dbReference type="Rhea" id="RHEA:46608"/>
        <dbReference type="Rhea" id="RHEA-COMP:11060"/>
        <dbReference type="Rhea" id="RHEA-COMP:11605"/>
        <dbReference type="ChEBI" id="CHEBI:15378"/>
        <dbReference type="ChEBI" id="CHEBI:30013"/>
        <dbReference type="ChEBI" id="CHEBI:30616"/>
        <dbReference type="ChEBI" id="CHEBI:61977"/>
        <dbReference type="ChEBI" id="CHEBI:456216"/>
        <dbReference type="EC" id="2.7.11.1"/>
    </reaction>
</comment>
<evidence type="ECO:0000256" key="9">
    <source>
        <dbReference type="SAM" id="Phobius"/>
    </source>
</evidence>
<dbReference type="EMBL" id="WTUW01000009">
    <property type="protein sequence ID" value="MZR32128.1"/>
    <property type="molecule type" value="Genomic_DNA"/>
</dbReference>
<dbReference type="Pfam" id="PF00069">
    <property type="entry name" value="Pkinase"/>
    <property type="match status" value="1"/>
</dbReference>
<keyword evidence="5" id="KW-0418">Kinase</keyword>
<dbReference type="SUPFAM" id="SSF56112">
    <property type="entry name" value="Protein kinase-like (PK-like)"/>
    <property type="match status" value="1"/>
</dbReference>
<organism evidence="11 12">
    <name type="scientific">Sneathiella litorea</name>
    <dbReference type="NCBI Taxonomy" id="2606216"/>
    <lineage>
        <taxon>Bacteria</taxon>
        <taxon>Pseudomonadati</taxon>
        <taxon>Pseudomonadota</taxon>
        <taxon>Alphaproteobacteria</taxon>
        <taxon>Sneathiellales</taxon>
        <taxon>Sneathiellaceae</taxon>
        <taxon>Sneathiella</taxon>
    </lineage>
</organism>
<evidence type="ECO:0000256" key="4">
    <source>
        <dbReference type="ARBA" id="ARBA00022741"/>
    </source>
</evidence>
<evidence type="ECO:0000256" key="2">
    <source>
        <dbReference type="ARBA" id="ARBA00022527"/>
    </source>
</evidence>
<evidence type="ECO:0000256" key="1">
    <source>
        <dbReference type="ARBA" id="ARBA00012513"/>
    </source>
</evidence>
<gene>
    <name evidence="11" type="ORF">GQE98_15930</name>
</gene>
<comment type="catalytic activity">
    <reaction evidence="8">
        <text>L-seryl-[protein] + ATP = O-phospho-L-seryl-[protein] + ADP + H(+)</text>
        <dbReference type="Rhea" id="RHEA:17989"/>
        <dbReference type="Rhea" id="RHEA-COMP:9863"/>
        <dbReference type="Rhea" id="RHEA-COMP:11604"/>
        <dbReference type="ChEBI" id="CHEBI:15378"/>
        <dbReference type="ChEBI" id="CHEBI:29999"/>
        <dbReference type="ChEBI" id="CHEBI:30616"/>
        <dbReference type="ChEBI" id="CHEBI:83421"/>
        <dbReference type="ChEBI" id="CHEBI:456216"/>
        <dbReference type="EC" id="2.7.11.1"/>
    </reaction>
</comment>
<evidence type="ECO:0000313" key="12">
    <source>
        <dbReference type="Proteomes" id="UP000476030"/>
    </source>
</evidence>
<dbReference type="PANTHER" id="PTHR24361">
    <property type="entry name" value="MITOGEN-ACTIVATED KINASE KINASE KINASE"/>
    <property type="match status" value="1"/>
</dbReference>
<reference evidence="11 12" key="1">
    <citation type="submission" date="2019-12" db="EMBL/GenBank/DDBJ databases">
        <title>Snethiella sp. nov. sp. isolated from sea sand.</title>
        <authorList>
            <person name="Kim J."/>
            <person name="Jeong S.E."/>
            <person name="Jung H.S."/>
            <person name="Jeon C.O."/>
        </authorList>
    </citation>
    <scope>NUCLEOTIDE SEQUENCE [LARGE SCALE GENOMIC DNA]</scope>
    <source>
        <strain evidence="11 12">DP05</strain>
    </source>
</reference>
<keyword evidence="9" id="KW-0472">Membrane</keyword>
<proteinExistence type="predicted"/>
<keyword evidence="9" id="KW-1133">Transmembrane helix</keyword>
<dbReference type="GO" id="GO:0005524">
    <property type="term" value="F:ATP binding"/>
    <property type="evidence" value="ECO:0007669"/>
    <property type="project" value="UniProtKB-KW"/>
</dbReference>
<evidence type="ECO:0000313" key="11">
    <source>
        <dbReference type="EMBL" id="MZR32128.1"/>
    </source>
</evidence>
<protein>
    <recommendedName>
        <fullName evidence="1">non-specific serine/threonine protein kinase</fullName>
        <ecNumber evidence="1">2.7.11.1</ecNumber>
    </recommendedName>
</protein>
<evidence type="ECO:0000256" key="6">
    <source>
        <dbReference type="ARBA" id="ARBA00022840"/>
    </source>
</evidence>
<feature type="transmembrane region" description="Helical" evidence="9">
    <location>
        <begin position="655"/>
        <end position="680"/>
    </location>
</feature>
<name>A0A6L8WAQ0_9PROT</name>
<dbReference type="PROSITE" id="PS50011">
    <property type="entry name" value="PROTEIN_KINASE_DOM"/>
    <property type="match status" value="1"/>
</dbReference>
<keyword evidence="6" id="KW-0067">ATP-binding</keyword>
<feature type="domain" description="Protein kinase" evidence="10">
    <location>
        <begin position="1"/>
        <end position="283"/>
    </location>
</feature>
<keyword evidence="3" id="KW-0808">Transferase</keyword>
<dbReference type="PANTHER" id="PTHR24361:SF433">
    <property type="entry name" value="PROTEIN KINASE DOMAIN-CONTAINING PROTEIN"/>
    <property type="match status" value="1"/>
</dbReference>
<evidence type="ECO:0000256" key="7">
    <source>
        <dbReference type="ARBA" id="ARBA00047899"/>
    </source>
</evidence>
<accession>A0A6L8WAQ0</accession>
<dbReference type="InterPro" id="IPR000719">
    <property type="entry name" value="Prot_kinase_dom"/>
</dbReference>
<keyword evidence="4" id="KW-0547">Nucleotide-binding</keyword>
<comment type="caution">
    <text evidence="11">The sequence shown here is derived from an EMBL/GenBank/DDBJ whole genome shotgun (WGS) entry which is preliminary data.</text>
</comment>
<dbReference type="InterPro" id="IPR053235">
    <property type="entry name" value="Ser_Thr_kinase"/>
</dbReference>
<dbReference type="AlphaFoldDB" id="A0A6L8WAQ0"/>
<sequence>MTVAEKIDKPIEQEAASTDAVLEGRYSVDFSRRLADLESSANTAVLANDLQDSSSECFAVISSPYSTYRQSLAQLMSESCIPGMVELLAHGSIRTSDTDACYVSIFEMPRGGLLYRDGSEPLTENMVFDRVLPAVVDCLQILHKNKLAHRGIRANNIFFADLNREHLLLGEPVTSAPGSAQPVVYEPITSAMAHPMGRGEGTPADDIYAVGVLILHLLCGKLPAAELSASEIYKQKLEFGSFAALTEGISLSSRVKDVLAGLLHDDPKRRWDVATLARWRDAIADPPRRGRGDSPAFGKILFESEEYNSPRLLAYAMAQNQKAALELIESGRLTKWINGSLRDETIAKKMVLIYEGGTLVRSEKHYAHTAVARAIHLLDPDGACWYRDIVFGRGALGSLMLSAFQDDNAELKKTIAELLETNLMHTIAVNEVRTDKERNAEWMPASSISNCNDYMKQKQNIGFGLERCLYALNPGSPCLSPLVLGGDVRNIPQLIDVAEKKLSSSNGQGNPFDRHIAAFVAVKSKGLDKHLKILAHKAPGSAEQMLVQLRILAKLQAAAHPLPLPGFCRWTEEMLKPVFTKIRSRLRREIVSQKFHEAKKSGSMVAILNATDIERQLAADAREYDEALAVADEGDRIAVYLEKSVEQRRTAAMRYGAWITSVLAITSLMSSMILSALYFLE</sequence>
<dbReference type="GO" id="GO:0005737">
    <property type="term" value="C:cytoplasm"/>
    <property type="evidence" value="ECO:0007669"/>
    <property type="project" value="TreeGrafter"/>
</dbReference>
<dbReference type="InterPro" id="IPR011009">
    <property type="entry name" value="Kinase-like_dom_sf"/>
</dbReference>
<dbReference type="SMART" id="SM00220">
    <property type="entry name" value="S_TKc"/>
    <property type="match status" value="1"/>
</dbReference>
<dbReference type="RefSeq" id="WP_161316699.1">
    <property type="nucleotide sequence ID" value="NZ_WTUW01000009.1"/>
</dbReference>
<dbReference type="EC" id="2.7.11.1" evidence="1"/>
<evidence type="ECO:0000256" key="3">
    <source>
        <dbReference type="ARBA" id="ARBA00022679"/>
    </source>
</evidence>
<dbReference type="Gene3D" id="1.10.510.10">
    <property type="entry name" value="Transferase(Phosphotransferase) domain 1"/>
    <property type="match status" value="1"/>
</dbReference>
<keyword evidence="9" id="KW-0812">Transmembrane</keyword>
<evidence type="ECO:0000256" key="8">
    <source>
        <dbReference type="ARBA" id="ARBA00048679"/>
    </source>
</evidence>
<keyword evidence="12" id="KW-1185">Reference proteome</keyword>
<keyword evidence="2" id="KW-0723">Serine/threonine-protein kinase</keyword>